<dbReference type="RefSeq" id="YP_010111018.1">
    <property type="nucleotide sequence ID" value="NC_055877.1"/>
</dbReference>
<organism evidence="1 2">
    <name type="scientific">uncultured phage cr8_1</name>
    <dbReference type="NCBI Taxonomy" id="2772068"/>
    <lineage>
        <taxon>Viruses</taxon>
        <taxon>Duplodnaviria</taxon>
        <taxon>Heunggongvirae</taxon>
        <taxon>Uroviricota</taxon>
        <taxon>Caudoviricetes</taxon>
        <taxon>Crassvirales</taxon>
        <taxon>Intestiviridae</taxon>
        <taxon>Obtuvirinae</taxon>
        <taxon>Fohxhuevirus</taxon>
        <taxon>Fohxhuevirus gastrointestinalis</taxon>
    </lineage>
</organism>
<reference evidence="1 2" key="1">
    <citation type="submission" date="2020-07" db="EMBL/GenBank/DDBJ databases">
        <title>Taxonomic proposal: Crassvirales, a new order of highly abundant and diverse bacterial viruses.</title>
        <authorList>
            <person name="Shkoporov A.N."/>
            <person name="Stockdale S.R."/>
            <person name="Guerin E."/>
            <person name="Ross R.P."/>
            <person name="Hill C."/>
        </authorList>
    </citation>
    <scope>NUCLEOTIDE SEQUENCE [LARGE SCALE GENOMIC DNA]</scope>
</reference>
<evidence type="ECO:0000313" key="2">
    <source>
        <dbReference type="Proteomes" id="UP000594003"/>
    </source>
</evidence>
<sequence>MEEIKITRPVKESVDNESSITRQFNKVVVKQLERDSTEEIHPEVLYLTIPSEWTCTYHQLINYVADAGKGIIDDCSFACKGDGKKLFNCWGLFQSACAAYQQSDYTKANFYYNYVKQQLEDYYKNLGKPIYNGTNYYPITPDGKLKALCSCSNQNVTFKVDIETGKLYQNYLDNKDNGEVFTINDNGHLNVESDNKV</sequence>
<name>A0A7M1S0Q7_9CAUD</name>
<dbReference type="KEGG" id="vg:65129343"/>
<evidence type="ECO:0000313" key="1">
    <source>
        <dbReference type="EMBL" id="QOR58860.1"/>
    </source>
</evidence>
<keyword evidence="2" id="KW-1185">Reference proteome</keyword>
<dbReference type="EMBL" id="MT774384">
    <property type="protein sequence ID" value="QOR58860.1"/>
    <property type="molecule type" value="Genomic_DNA"/>
</dbReference>
<protein>
    <submittedName>
        <fullName evidence="1">Cysteine proteinase</fullName>
    </submittedName>
</protein>
<dbReference type="GeneID" id="65129343"/>
<proteinExistence type="predicted"/>
<accession>A0A7M1S0Q7</accession>
<dbReference type="Proteomes" id="UP000594003">
    <property type="component" value="Segment"/>
</dbReference>